<evidence type="ECO:0000256" key="1">
    <source>
        <dbReference type="ARBA" id="ARBA00001936"/>
    </source>
</evidence>
<evidence type="ECO:0000256" key="4">
    <source>
        <dbReference type="ARBA" id="ARBA00022723"/>
    </source>
</evidence>
<dbReference type="Pfam" id="PF22600">
    <property type="entry name" value="MTPAP-like_central"/>
    <property type="match status" value="1"/>
</dbReference>
<dbReference type="PANTHER" id="PTHR12271:SF117">
    <property type="entry name" value="PAP-ASSOCIATED DOMAIN-CONTAINING PROTEIN"/>
    <property type="match status" value="1"/>
</dbReference>
<feature type="domain" description="PAP-associated" evidence="7">
    <location>
        <begin position="546"/>
        <end position="600"/>
    </location>
</feature>
<protein>
    <recommendedName>
        <fullName evidence="11">PAP-associated domain-containing protein</fullName>
    </recommendedName>
</protein>
<evidence type="ECO:0008006" key="11">
    <source>
        <dbReference type="Google" id="ProtNLM"/>
    </source>
</evidence>
<evidence type="ECO:0000256" key="5">
    <source>
        <dbReference type="ARBA" id="ARBA00022842"/>
    </source>
</evidence>
<feature type="compositionally biased region" description="Acidic residues" evidence="6">
    <location>
        <begin position="217"/>
        <end position="226"/>
    </location>
</feature>
<sequence length="638" mass="71774">VCAGCRMKNKTKKNLLSKEVDLLSLLLSGRVMVLLDKMEDAQWVTRAAFDGISASLFGATGKGETKEAAQSMARRNLAGVFAGSMLHSGLLKEYKSSKGMNHATLIGLSKPIFDNAMNVLRRPEYACLVDSSRVFSTQTEDEMNWAKAARKEIFAYAKTLFHKYDCGDFIAATLTALLPPPPPPPPNETKNGKRPMDEPSTSNDPPRPKKKRSMVVEVEDDEDECSVVDVSSGSESSDGVGEIIEATLGNTVTTPENIFTVHQASNAYLAMTSMYSEADLLGVTEWHCARDERKRVEAFKSRFSRESFAEFDDRIWKHYTANAQDDNIYNWKMSVRMSLLEVTRKVFPGFSVNMFAVGSTINGCGSYNSDMDLCLVLYNRDGTISEGQEFAKRNLNKVFAELKKSRNIVAKCQFIRHAVVPIIKMETVTPNSLEVDINMNNIAGVYNSHLMHYYSRVDDRFPALCLIIKHWAINAEINDSLSGTFNSYSLILLVLHYLQCGVVPSILPNLQYLYPVRFGERPELGDLNLFGEFTPPLPQRILNEQSVGEILIGFFQYYSRFDFTRDAISIRKGMTFPRNQLAVETMKAPLYIEEPFDGKNTARCVRREYMHMIRLAFEHGADAFDERPPSLNDIGVHV</sequence>
<evidence type="ECO:0000313" key="10">
    <source>
        <dbReference type="Proteomes" id="UP001328107"/>
    </source>
</evidence>
<dbReference type="InterPro" id="IPR043519">
    <property type="entry name" value="NT_sf"/>
</dbReference>
<feature type="region of interest" description="Disordered" evidence="6">
    <location>
        <begin position="177"/>
        <end position="238"/>
    </location>
</feature>
<evidence type="ECO:0000256" key="6">
    <source>
        <dbReference type="SAM" id="MobiDB-lite"/>
    </source>
</evidence>
<dbReference type="GO" id="GO:0031123">
    <property type="term" value="P:RNA 3'-end processing"/>
    <property type="evidence" value="ECO:0007669"/>
    <property type="project" value="TreeGrafter"/>
</dbReference>
<evidence type="ECO:0000259" key="8">
    <source>
        <dbReference type="Pfam" id="PF22600"/>
    </source>
</evidence>
<reference evidence="10" key="1">
    <citation type="submission" date="2022-10" db="EMBL/GenBank/DDBJ databases">
        <title>Genome assembly of Pristionchus species.</title>
        <authorList>
            <person name="Yoshida K."/>
            <person name="Sommer R.J."/>
        </authorList>
    </citation>
    <scope>NUCLEOTIDE SEQUENCE [LARGE SCALE GENOMIC DNA]</scope>
    <source>
        <strain evidence="10">RS5460</strain>
    </source>
</reference>
<dbReference type="Pfam" id="PF03828">
    <property type="entry name" value="PAP_assoc"/>
    <property type="match status" value="1"/>
</dbReference>
<dbReference type="InterPro" id="IPR002058">
    <property type="entry name" value="PAP_assoc"/>
</dbReference>
<dbReference type="Proteomes" id="UP001328107">
    <property type="component" value="Unassembled WGS sequence"/>
</dbReference>
<dbReference type="GO" id="GO:1990817">
    <property type="term" value="F:poly(A) RNA polymerase activity"/>
    <property type="evidence" value="ECO:0007669"/>
    <property type="project" value="TreeGrafter"/>
</dbReference>
<dbReference type="GO" id="GO:0046872">
    <property type="term" value="F:metal ion binding"/>
    <property type="evidence" value="ECO:0007669"/>
    <property type="project" value="UniProtKB-KW"/>
</dbReference>
<keyword evidence="5" id="KW-0460">Magnesium</keyword>
<comment type="cofactor">
    <cofactor evidence="2">
        <name>Mg(2+)</name>
        <dbReference type="ChEBI" id="CHEBI:18420"/>
    </cofactor>
</comment>
<evidence type="ECO:0000313" key="9">
    <source>
        <dbReference type="EMBL" id="GMR59092.1"/>
    </source>
</evidence>
<proteinExistence type="predicted"/>
<dbReference type="AlphaFoldDB" id="A0AAN5DBE4"/>
<feature type="compositionally biased region" description="Low complexity" evidence="6">
    <location>
        <begin position="227"/>
        <end position="238"/>
    </location>
</feature>
<dbReference type="CDD" id="cd05402">
    <property type="entry name" value="NT_PAP_TUTase"/>
    <property type="match status" value="1"/>
</dbReference>
<dbReference type="Gene3D" id="3.30.460.10">
    <property type="entry name" value="Beta Polymerase, domain 2"/>
    <property type="match status" value="1"/>
</dbReference>
<dbReference type="Gene3D" id="1.10.1410.10">
    <property type="match status" value="1"/>
</dbReference>
<accession>A0AAN5DBE4</accession>
<feature type="non-terminal residue" evidence="9">
    <location>
        <position position="1"/>
    </location>
</feature>
<evidence type="ECO:0000256" key="3">
    <source>
        <dbReference type="ARBA" id="ARBA00022679"/>
    </source>
</evidence>
<feature type="compositionally biased region" description="Pro residues" evidence="6">
    <location>
        <begin position="178"/>
        <end position="187"/>
    </location>
</feature>
<evidence type="ECO:0000256" key="2">
    <source>
        <dbReference type="ARBA" id="ARBA00001946"/>
    </source>
</evidence>
<keyword evidence="10" id="KW-1185">Reference proteome</keyword>
<evidence type="ECO:0000259" key="7">
    <source>
        <dbReference type="Pfam" id="PF03828"/>
    </source>
</evidence>
<comment type="cofactor">
    <cofactor evidence="1">
        <name>Mn(2+)</name>
        <dbReference type="ChEBI" id="CHEBI:29035"/>
    </cofactor>
</comment>
<dbReference type="EMBL" id="BTRK01000006">
    <property type="protein sequence ID" value="GMR59092.1"/>
    <property type="molecule type" value="Genomic_DNA"/>
</dbReference>
<dbReference type="SUPFAM" id="SSF81631">
    <property type="entry name" value="PAP/OAS1 substrate-binding domain"/>
    <property type="match status" value="1"/>
</dbReference>
<feature type="domain" description="Poly(A) RNA polymerase mitochondrial-like central palm" evidence="8">
    <location>
        <begin position="312"/>
        <end position="456"/>
    </location>
</feature>
<dbReference type="SUPFAM" id="SSF81301">
    <property type="entry name" value="Nucleotidyltransferase"/>
    <property type="match status" value="1"/>
</dbReference>
<dbReference type="PANTHER" id="PTHR12271">
    <property type="entry name" value="POLY A POLYMERASE CID PAP -RELATED"/>
    <property type="match status" value="1"/>
</dbReference>
<gene>
    <name evidence="9" type="ORF">PMAYCL1PPCAC_29287</name>
</gene>
<keyword evidence="4" id="KW-0479">Metal-binding</keyword>
<name>A0AAN5DBE4_9BILA</name>
<organism evidence="9 10">
    <name type="scientific">Pristionchus mayeri</name>
    <dbReference type="NCBI Taxonomy" id="1317129"/>
    <lineage>
        <taxon>Eukaryota</taxon>
        <taxon>Metazoa</taxon>
        <taxon>Ecdysozoa</taxon>
        <taxon>Nematoda</taxon>
        <taxon>Chromadorea</taxon>
        <taxon>Rhabditida</taxon>
        <taxon>Rhabditina</taxon>
        <taxon>Diplogasteromorpha</taxon>
        <taxon>Diplogasteroidea</taxon>
        <taxon>Neodiplogasteridae</taxon>
        <taxon>Pristionchus</taxon>
    </lineage>
</organism>
<keyword evidence="3" id="KW-0808">Transferase</keyword>
<comment type="caution">
    <text evidence="9">The sequence shown here is derived from an EMBL/GenBank/DDBJ whole genome shotgun (WGS) entry which is preliminary data.</text>
</comment>
<dbReference type="InterPro" id="IPR054708">
    <property type="entry name" value="MTPAP-like_central"/>
</dbReference>